<evidence type="ECO:0000313" key="3">
    <source>
        <dbReference type="Proteomes" id="UP000243579"/>
    </source>
</evidence>
<reference evidence="2 3" key="1">
    <citation type="journal article" date="2014" name="Genome Biol. Evol.">
        <title>The secreted proteins of Achlya hypogyna and Thraustotheca clavata identify the ancestral oomycete secretome and reveal gene acquisitions by horizontal gene transfer.</title>
        <authorList>
            <person name="Misner I."/>
            <person name="Blouin N."/>
            <person name="Leonard G."/>
            <person name="Richards T.A."/>
            <person name="Lane C.E."/>
        </authorList>
    </citation>
    <scope>NUCLEOTIDE SEQUENCE [LARGE SCALE GENOMIC DNA]</scope>
    <source>
        <strain evidence="2 3">ATCC 48635</strain>
    </source>
</reference>
<name>A0A1V9YHX6_ACHHY</name>
<gene>
    <name evidence="2" type="ORF">ACHHYP_12001</name>
</gene>
<accession>A0A1V9YHX6</accession>
<dbReference type="AlphaFoldDB" id="A0A1V9YHX6"/>
<protein>
    <submittedName>
        <fullName evidence="2">Uncharacterized protein</fullName>
    </submittedName>
</protein>
<comment type="caution">
    <text evidence="2">The sequence shown here is derived from an EMBL/GenBank/DDBJ whole genome shotgun (WGS) entry which is preliminary data.</text>
</comment>
<dbReference type="EMBL" id="JNBR01001733">
    <property type="protein sequence ID" value="OQR85277.1"/>
    <property type="molecule type" value="Genomic_DNA"/>
</dbReference>
<proteinExistence type="predicted"/>
<keyword evidence="1" id="KW-0175">Coiled coil</keyword>
<dbReference type="Proteomes" id="UP000243579">
    <property type="component" value="Unassembled WGS sequence"/>
</dbReference>
<evidence type="ECO:0000256" key="1">
    <source>
        <dbReference type="SAM" id="Coils"/>
    </source>
</evidence>
<sequence>MFAELQVAHRTLLELYEESQRDAARQLEERQAWRRELDLLAQDKAAMAALLGESKAQLRFAGCLEHENKALAHDVAAKQKQIQELTGHCVLSERMLKRLELVVVHERRERARELEKHRLHTAELAMQLAEVQTRGATGVNECVQAREDCLRLRDAERRAAHLQRQLAAQEERWQQVKLGDFEAALRRMSDSTNP</sequence>
<keyword evidence="3" id="KW-1185">Reference proteome</keyword>
<feature type="coiled-coil region" evidence="1">
    <location>
        <begin position="16"/>
        <end position="43"/>
    </location>
</feature>
<evidence type="ECO:0000313" key="2">
    <source>
        <dbReference type="EMBL" id="OQR85277.1"/>
    </source>
</evidence>
<organism evidence="2 3">
    <name type="scientific">Achlya hypogyna</name>
    <name type="common">Oomycete</name>
    <name type="synonym">Protoachlya hypogyna</name>
    <dbReference type="NCBI Taxonomy" id="1202772"/>
    <lineage>
        <taxon>Eukaryota</taxon>
        <taxon>Sar</taxon>
        <taxon>Stramenopiles</taxon>
        <taxon>Oomycota</taxon>
        <taxon>Saprolegniomycetes</taxon>
        <taxon>Saprolegniales</taxon>
        <taxon>Achlyaceae</taxon>
        <taxon>Achlya</taxon>
    </lineage>
</organism>